<proteinExistence type="predicted"/>
<evidence type="ECO:0000313" key="1">
    <source>
        <dbReference type="EMBL" id="KAK9125738.1"/>
    </source>
</evidence>
<organism evidence="1 2">
    <name type="scientific">Stephania cephalantha</name>
    <dbReference type="NCBI Taxonomy" id="152367"/>
    <lineage>
        <taxon>Eukaryota</taxon>
        <taxon>Viridiplantae</taxon>
        <taxon>Streptophyta</taxon>
        <taxon>Embryophyta</taxon>
        <taxon>Tracheophyta</taxon>
        <taxon>Spermatophyta</taxon>
        <taxon>Magnoliopsida</taxon>
        <taxon>Ranunculales</taxon>
        <taxon>Menispermaceae</taxon>
        <taxon>Menispermoideae</taxon>
        <taxon>Cissampelideae</taxon>
        <taxon>Stephania</taxon>
    </lineage>
</organism>
<keyword evidence="2" id="KW-1185">Reference proteome</keyword>
<accession>A0AAP0P0I8</accession>
<evidence type="ECO:0000313" key="2">
    <source>
        <dbReference type="Proteomes" id="UP001419268"/>
    </source>
</evidence>
<gene>
    <name evidence="1" type="ORF">Scep_014584</name>
</gene>
<protein>
    <submittedName>
        <fullName evidence="1">Uncharacterized protein</fullName>
    </submittedName>
</protein>
<dbReference type="EMBL" id="JBBNAG010000006">
    <property type="protein sequence ID" value="KAK9125738.1"/>
    <property type="molecule type" value="Genomic_DNA"/>
</dbReference>
<reference evidence="1 2" key="1">
    <citation type="submission" date="2024-01" db="EMBL/GenBank/DDBJ databases">
        <title>Genome assemblies of Stephania.</title>
        <authorList>
            <person name="Yang L."/>
        </authorList>
    </citation>
    <scope>NUCLEOTIDE SEQUENCE [LARGE SCALE GENOMIC DNA]</scope>
    <source>
        <strain evidence="1">JXDWG</strain>
        <tissue evidence="1">Leaf</tissue>
    </source>
</reference>
<comment type="caution">
    <text evidence="1">The sequence shown here is derived from an EMBL/GenBank/DDBJ whole genome shotgun (WGS) entry which is preliminary data.</text>
</comment>
<dbReference type="Proteomes" id="UP001419268">
    <property type="component" value="Unassembled WGS sequence"/>
</dbReference>
<sequence>MFRSTCEIFTRINGSCHSTGSHQMTQLLKRRTIGKLSFDTPILLASMLKR</sequence>
<name>A0AAP0P0I8_9MAGN</name>
<dbReference type="AlphaFoldDB" id="A0AAP0P0I8"/>